<evidence type="ECO:0000256" key="6">
    <source>
        <dbReference type="ARBA" id="ARBA00022833"/>
    </source>
</evidence>
<feature type="chain" id="PRO_5046068302" evidence="9">
    <location>
        <begin position="31"/>
        <end position="988"/>
    </location>
</feature>
<keyword evidence="7" id="KW-0482">Metalloprotease</keyword>
<evidence type="ECO:0000256" key="2">
    <source>
        <dbReference type="ARBA" id="ARBA00007261"/>
    </source>
</evidence>
<dbReference type="InterPro" id="IPR011249">
    <property type="entry name" value="Metalloenz_LuxS/M16"/>
</dbReference>
<organism evidence="12 13">
    <name type="scientific">Sphingobium lignivorans</name>
    <dbReference type="NCBI Taxonomy" id="2735886"/>
    <lineage>
        <taxon>Bacteria</taxon>
        <taxon>Pseudomonadati</taxon>
        <taxon>Pseudomonadota</taxon>
        <taxon>Alphaproteobacteria</taxon>
        <taxon>Sphingomonadales</taxon>
        <taxon>Sphingomonadaceae</taxon>
        <taxon>Sphingobium</taxon>
    </lineage>
</organism>
<protein>
    <submittedName>
        <fullName evidence="12">Zinc protease</fullName>
        <ecNumber evidence="12">3.4.24.-</ecNumber>
    </submittedName>
</protein>
<comment type="similarity">
    <text evidence="2 8">Belongs to the peptidase M16 family.</text>
</comment>
<keyword evidence="9" id="KW-0732">Signal</keyword>
<keyword evidence="13" id="KW-1185">Reference proteome</keyword>
<dbReference type="GO" id="GO:0006508">
    <property type="term" value="P:proteolysis"/>
    <property type="evidence" value="ECO:0007669"/>
    <property type="project" value="UniProtKB-KW"/>
</dbReference>
<dbReference type="InterPro" id="IPR050626">
    <property type="entry name" value="Peptidase_M16"/>
</dbReference>
<evidence type="ECO:0000256" key="7">
    <source>
        <dbReference type="ARBA" id="ARBA00023049"/>
    </source>
</evidence>
<evidence type="ECO:0000313" key="13">
    <source>
        <dbReference type="Proteomes" id="UP001138540"/>
    </source>
</evidence>
<dbReference type="PROSITE" id="PS00143">
    <property type="entry name" value="INSULINASE"/>
    <property type="match status" value="1"/>
</dbReference>
<keyword evidence="3 12" id="KW-0645">Protease</keyword>
<keyword evidence="5 12" id="KW-0378">Hydrolase</keyword>
<dbReference type="Gene3D" id="3.30.830.10">
    <property type="entry name" value="Metalloenzyme, LuxS/M16 peptidase-like"/>
    <property type="match status" value="3"/>
</dbReference>
<feature type="domain" description="Peptidase M16 C-terminal" evidence="11">
    <location>
        <begin position="232"/>
        <end position="406"/>
    </location>
</feature>
<dbReference type="Proteomes" id="UP001138540">
    <property type="component" value="Unassembled WGS sequence"/>
</dbReference>
<evidence type="ECO:0000256" key="5">
    <source>
        <dbReference type="ARBA" id="ARBA00022801"/>
    </source>
</evidence>
<evidence type="ECO:0000313" key="12">
    <source>
        <dbReference type="EMBL" id="MBB5986965.1"/>
    </source>
</evidence>
<evidence type="ECO:0000256" key="8">
    <source>
        <dbReference type="RuleBase" id="RU004447"/>
    </source>
</evidence>
<feature type="signal peptide" evidence="9">
    <location>
        <begin position="1"/>
        <end position="30"/>
    </location>
</feature>
<evidence type="ECO:0000259" key="10">
    <source>
        <dbReference type="Pfam" id="PF00675"/>
    </source>
</evidence>
<dbReference type="SUPFAM" id="SSF63411">
    <property type="entry name" value="LuxS/MPP-like metallohydrolase"/>
    <property type="match status" value="3"/>
</dbReference>
<name>A0ABR6NI53_9SPHN</name>
<dbReference type="InterPro" id="IPR001431">
    <property type="entry name" value="Pept_M16_Zn_BS"/>
</dbReference>
<evidence type="ECO:0000256" key="4">
    <source>
        <dbReference type="ARBA" id="ARBA00022723"/>
    </source>
</evidence>
<reference evidence="12 13" key="1">
    <citation type="submission" date="2020-08" db="EMBL/GenBank/DDBJ databases">
        <title>Exploring microbial biodiversity for novel pathways involved in the catabolism of aromatic compounds derived from lignin.</title>
        <authorList>
            <person name="Elkins J."/>
        </authorList>
    </citation>
    <scope>NUCLEOTIDE SEQUENCE [LARGE SCALE GENOMIC DNA]</scope>
    <source>
        <strain evidence="12 13">B1D3A</strain>
    </source>
</reference>
<proteinExistence type="inferred from homology"/>
<dbReference type="EC" id="3.4.24.-" evidence="12"/>
<dbReference type="PANTHER" id="PTHR43690">
    <property type="entry name" value="NARDILYSIN"/>
    <property type="match status" value="1"/>
</dbReference>
<sequence>MTIRSAAVRRLLSAALGAAVLLASPLHAQAQPAAAPASQSAEPRPWFYATSDVPMDPAWHFGELPNGLRYAIRRNEVPAGQVSIRVRVDVGSLMEEPREAGFAHFIEHLTFRGSRDVPDGESKRIWQRLGASFGSDSNAQTSPTGTVYALDLPRATQSGIDESLRILAGMMTAPAITPEAVDAERMVVLAERREGLSPAARVGDQVRSFYFAGQRLGQHSPIGTEATLTGATPEALRAFHDRWYRPDRAVIAISGDMDPAVIEASLRAHFAGWQARGEATELPDFGKPDPKAPAVKVIVEPSSPYSVGLAYLRPWVFNEDTIAFNEARLADMVALELINRRLETVATMGASFLQASVALDDSSRSANATYVTIVPIGNDWEKALREVRAIIEDARRTPPSAADIDREFAGMEALYAAAAATSAVEGSAQQAESLVAAIDIRETVVSPQAQLEIFRSARRLMTPDHLLASTRRLFSGDAVRALLSLKAAQPNAQARLATALRAPVQPAQNVRLDAPSVTMASLPALPAPGKVASRTPVGILGIQDIAFENGVRLLLNANQAEPGKVRIRVRFGHGRQSFSPRENDALWAAPFALAASGIGDLGQREMTELMNGRRLSFGFAVEDDAFSLSAVSSPEDYGDQLRLFATKLAFPRWDDAPLKRTIAALDASYDPVPGSASEAINRNLDWLLRNQDSRFAPASPAVARTVLTLDRFKATWEPRLAAGPVEVQIFGDVVAEDAIAAVAATFGALERRTDTPPPAEYRVMGFPRPVSSPILISHDGPGEQAAAIIAWPTGGGVDRIRESRQLDMLARIINDRLFEKLRSIDGAAYTPSASSVWPESADSGGFLFVQTQLKPDRIPYFFELMNEIVADLANNPVTQDELDRQVEPVRQLLNRAAYSNAFWMSQLDGYTSDRRKLALAASLSRDLLDVTPADLQQLATRYLVPETSWSAIVLARGMPVPLVSKAMPGEAKAASAPAPATEPAPATH</sequence>
<comment type="caution">
    <text evidence="12">The sequence shown here is derived from an EMBL/GenBank/DDBJ whole genome shotgun (WGS) entry which is preliminary data.</text>
</comment>
<dbReference type="Pfam" id="PF05193">
    <property type="entry name" value="Peptidase_M16_C"/>
    <property type="match status" value="2"/>
</dbReference>
<feature type="domain" description="Peptidase M16 N-terminal" evidence="10">
    <location>
        <begin position="75"/>
        <end position="218"/>
    </location>
</feature>
<evidence type="ECO:0000256" key="9">
    <source>
        <dbReference type="SAM" id="SignalP"/>
    </source>
</evidence>
<dbReference type="InterPro" id="IPR011765">
    <property type="entry name" value="Pept_M16_N"/>
</dbReference>
<dbReference type="RefSeq" id="WP_260394906.1">
    <property type="nucleotide sequence ID" value="NZ_JACHKA010000001.1"/>
</dbReference>
<evidence type="ECO:0000256" key="3">
    <source>
        <dbReference type="ARBA" id="ARBA00022670"/>
    </source>
</evidence>
<dbReference type="EMBL" id="JACHKA010000001">
    <property type="protein sequence ID" value="MBB5986965.1"/>
    <property type="molecule type" value="Genomic_DNA"/>
</dbReference>
<evidence type="ECO:0000259" key="11">
    <source>
        <dbReference type="Pfam" id="PF05193"/>
    </source>
</evidence>
<comment type="cofactor">
    <cofactor evidence="1">
        <name>Zn(2+)</name>
        <dbReference type="ChEBI" id="CHEBI:29105"/>
    </cofactor>
</comment>
<evidence type="ECO:0000256" key="1">
    <source>
        <dbReference type="ARBA" id="ARBA00001947"/>
    </source>
</evidence>
<feature type="domain" description="Peptidase M16 C-terminal" evidence="11">
    <location>
        <begin position="708"/>
        <end position="886"/>
    </location>
</feature>
<dbReference type="GO" id="GO:0008233">
    <property type="term" value="F:peptidase activity"/>
    <property type="evidence" value="ECO:0007669"/>
    <property type="project" value="UniProtKB-KW"/>
</dbReference>
<keyword evidence="4" id="KW-0479">Metal-binding</keyword>
<gene>
    <name evidence="12" type="ORF">HNP60_002939</name>
</gene>
<dbReference type="PANTHER" id="PTHR43690:SF17">
    <property type="entry name" value="PROTEIN YHJJ"/>
    <property type="match status" value="1"/>
</dbReference>
<keyword evidence="6" id="KW-0862">Zinc</keyword>
<dbReference type="InterPro" id="IPR007863">
    <property type="entry name" value="Peptidase_M16_C"/>
</dbReference>
<dbReference type="Pfam" id="PF00675">
    <property type="entry name" value="Peptidase_M16"/>
    <property type="match status" value="1"/>
</dbReference>
<accession>A0ABR6NI53</accession>